<dbReference type="PANTHER" id="PTHR43302:SF5">
    <property type="entry name" value="TRANSPORTER ARSB-RELATED"/>
    <property type="match status" value="1"/>
</dbReference>
<feature type="transmembrane region" description="Helical" evidence="10">
    <location>
        <begin position="251"/>
        <end position="267"/>
    </location>
</feature>
<reference evidence="13" key="1">
    <citation type="submission" date="2023-07" db="EMBL/GenBank/DDBJ databases">
        <title>Bifidobacterium aquikefiriaerophilum sp. nov. and Bifidobacterium eccum sp. nov., isolated from water kefir.</title>
        <authorList>
            <person name="Breselge S."/>
            <person name="Bellassi P."/>
            <person name="Barcenilla C."/>
            <person name="Alvarez-Ordonez A."/>
            <person name="Morelli L."/>
            <person name="Cotter P.D."/>
        </authorList>
    </citation>
    <scope>NUCLEOTIDE SEQUENCE</scope>
    <source>
        <strain evidence="14">WK012_4_13</strain>
        <strain evidence="13">WK013_4_14</strain>
        <strain evidence="12">WK048_4_13</strain>
    </source>
</reference>
<keyword evidence="7" id="KW-0059">Arsenical resistance</keyword>
<dbReference type="GO" id="GO:0046685">
    <property type="term" value="P:response to arsenic-containing substance"/>
    <property type="evidence" value="ECO:0007669"/>
    <property type="project" value="UniProtKB-KW"/>
</dbReference>
<dbReference type="EMBL" id="CP129675">
    <property type="protein sequence ID" value="XDS46307.1"/>
    <property type="molecule type" value="Genomic_DNA"/>
</dbReference>
<protein>
    <submittedName>
        <fullName evidence="13">ArsB/NhaD family transporter</fullName>
    </submittedName>
</protein>
<keyword evidence="8 10" id="KW-1133">Transmembrane helix</keyword>
<comment type="similarity">
    <text evidence="3">Belongs to the CitM (TC 2.A.11) transporter family.</text>
</comment>
<feature type="transmembrane region" description="Helical" evidence="10">
    <location>
        <begin position="318"/>
        <end position="337"/>
    </location>
</feature>
<dbReference type="KEGG" id="bfk:QN062_06975"/>
<evidence type="ECO:0000256" key="4">
    <source>
        <dbReference type="ARBA" id="ARBA00022448"/>
    </source>
</evidence>
<feature type="transmembrane region" description="Helical" evidence="10">
    <location>
        <begin position="183"/>
        <end position="205"/>
    </location>
</feature>
<dbReference type="PANTHER" id="PTHR43302">
    <property type="entry name" value="TRANSPORTER ARSB-RELATED"/>
    <property type="match status" value="1"/>
</dbReference>
<dbReference type="EMBL" id="CP129682">
    <property type="protein sequence ID" value="XDS48914.1"/>
    <property type="molecule type" value="Genomic_DNA"/>
</dbReference>
<sequence length="431" mass="46971">MIHVGYLVATATALMVMLIVTVGSKNRWIEGTTGIACSGLLLLIHATSIELALHDIERLLPTVLFLGFCLSFARLCEKERLFDYLGHLVGNLCRGNPRLLFILVFALSATVTSVLSLDATVLLLTPIVLQAAFRLGFDYRPFAYETGHLANTASMLLPISNLTNLLLVAYANISFLDFIRLSWLPWVAALIAEFLTLFVIFHRSLSGSGIPRKRVQDQRQSDRSSYRTPTFAMLTVALTLIGFVVTGMFDIAPFWVALAGCATLMAWRCMSEKTRLSEELHTAWKSFNVSFLIFVLSLSVVVASLADNGIRTLLLPAFHQPVSLASLLMIAAVSVVASNIMNNLPAAMLLIPIAASQNPMMAMAVLIGVNLGPNLTYVGSLANILWRRILLRTGKKVELLQFSWIGLVTTSLCIVSSIVALWVGGTGIVSG</sequence>
<evidence type="ECO:0000313" key="13">
    <source>
        <dbReference type="EMBL" id="XDS48914.1"/>
    </source>
</evidence>
<feature type="domain" description="Citrate transporter-like" evidence="11">
    <location>
        <begin position="32"/>
        <end position="362"/>
    </location>
</feature>
<evidence type="ECO:0000256" key="5">
    <source>
        <dbReference type="ARBA" id="ARBA00022475"/>
    </source>
</evidence>
<dbReference type="InterPro" id="IPR004680">
    <property type="entry name" value="Cit_transptr-like_dom"/>
</dbReference>
<evidence type="ECO:0000256" key="1">
    <source>
        <dbReference type="ARBA" id="ARBA00004651"/>
    </source>
</evidence>
<dbReference type="Pfam" id="PF03600">
    <property type="entry name" value="CitMHS"/>
    <property type="match status" value="1"/>
</dbReference>
<dbReference type="PRINTS" id="PR00758">
    <property type="entry name" value="ARSENICPUMP"/>
</dbReference>
<feature type="transmembrane region" description="Helical" evidence="10">
    <location>
        <begin position="97"/>
        <end position="115"/>
    </location>
</feature>
<dbReference type="GO" id="GO:0005886">
    <property type="term" value="C:plasma membrane"/>
    <property type="evidence" value="ECO:0007669"/>
    <property type="project" value="UniProtKB-SubCell"/>
</dbReference>
<feature type="transmembrane region" description="Helical" evidence="10">
    <location>
        <begin position="226"/>
        <end position="245"/>
    </location>
</feature>
<keyword evidence="6 10" id="KW-0812">Transmembrane</keyword>
<dbReference type="AlphaFoldDB" id="A0AB39UIU3"/>
<dbReference type="RefSeq" id="WP_369341110.1">
    <property type="nucleotide sequence ID" value="NZ_CP129675.1"/>
</dbReference>
<proteinExistence type="inferred from homology"/>
<evidence type="ECO:0000256" key="9">
    <source>
        <dbReference type="ARBA" id="ARBA00023136"/>
    </source>
</evidence>
<name>A0AB39UIU3_9BIFI</name>
<accession>A0AB39UIU3</accession>
<evidence type="ECO:0000256" key="6">
    <source>
        <dbReference type="ARBA" id="ARBA00022692"/>
    </source>
</evidence>
<evidence type="ECO:0000259" key="11">
    <source>
        <dbReference type="Pfam" id="PF03600"/>
    </source>
</evidence>
<evidence type="ECO:0000256" key="3">
    <source>
        <dbReference type="ARBA" id="ARBA00009843"/>
    </source>
</evidence>
<feature type="transmembrane region" description="Helical" evidence="10">
    <location>
        <begin position="6"/>
        <end position="23"/>
    </location>
</feature>
<feature type="transmembrane region" description="Helical" evidence="10">
    <location>
        <begin position="375"/>
        <end position="390"/>
    </location>
</feature>
<gene>
    <name evidence="14" type="ORF">QN062_06975</name>
    <name evidence="13" type="ORF">QN216_01180</name>
    <name evidence="12" type="ORF">QN217_09275</name>
</gene>
<evidence type="ECO:0000256" key="10">
    <source>
        <dbReference type="SAM" id="Phobius"/>
    </source>
</evidence>
<dbReference type="InterPro" id="IPR000802">
    <property type="entry name" value="Arsenical_pump_ArsB"/>
</dbReference>
<keyword evidence="5" id="KW-1003">Cell membrane</keyword>
<evidence type="ECO:0000256" key="8">
    <source>
        <dbReference type="ARBA" id="ARBA00022989"/>
    </source>
</evidence>
<dbReference type="EMBL" id="CP129683">
    <property type="protein sequence ID" value="XDS50138.1"/>
    <property type="molecule type" value="Genomic_DNA"/>
</dbReference>
<keyword evidence="4" id="KW-0813">Transport</keyword>
<keyword evidence="9 10" id="KW-0472">Membrane</keyword>
<evidence type="ECO:0000256" key="2">
    <source>
        <dbReference type="ARBA" id="ARBA00006433"/>
    </source>
</evidence>
<comment type="subcellular location">
    <subcellularLocation>
        <location evidence="1">Cell membrane</location>
        <topology evidence="1">Multi-pass membrane protein</topology>
    </subcellularLocation>
</comment>
<comment type="similarity">
    <text evidence="2">Belongs to the ArsB family.</text>
</comment>
<evidence type="ECO:0000256" key="7">
    <source>
        <dbReference type="ARBA" id="ARBA00022849"/>
    </source>
</evidence>
<feature type="transmembrane region" description="Helical" evidence="10">
    <location>
        <begin position="402"/>
        <end position="423"/>
    </location>
</feature>
<evidence type="ECO:0000313" key="12">
    <source>
        <dbReference type="EMBL" id="XDS46307.1"/>
    </source>
</evidence>
<dbReference type="GO" id="GO:0015105">
    <property type="term" value="F:arsenite transmembrane transporter activity"/>
    <property type="evidence" value="ECO:0007669"/>
    <property type="project" value="InterPro"/>
</dbReference>
<evidence type="ECO:0000313" key="14">
    <source>
        <dbReference type="EMBL" id="XDS50138.1"/>
    </source>
</evidence>
<feature type="transmembrane region" description="Helical" evidence="10">
    <location>
        <begin position="287"/>
        <end position="306"/>
    </location>
</feature>
<organism evidence="13">
    <name type="scientific">Bifidobacterium fermentum</name>
    <dbReference type="NCBI Taxonomy" id="3059035"/>
    <lineage>
        <taxon>Bacteria</taxon>
        <taxon>Bacillati</taxon>
        <taxon>Actinomycetota</taxon>
        <taxon>Actinomycetes</taxon>
        <taxon>Bifidobacteriales</taxon>
        <taxon>Bifidobacteriaceae</taxon>
        <taxon>Bifidobacterium</taxon>
    </lineage>
</organism>